<organism evidence="1 2">
    <name type="scientific">Dendrobium chrysotoxum</name>
    <name type="common">Orchid</name>
    <dbReference type="NCBI Taxonomy" id="161865"/>
    <lineage>
        <taxon>Eukaryota</taxon>
        <taxon>Viridiplantae</taxon>
        <taxon>Streptophyta</taxon>
        <taxon>Embryophyta</taxon>
        <taxon>Tracheophyta</taxon>
        <taxon>Spermatophyta</taxon>
        <taxon>Magnoliopsida</taxon>
        <taxon>Liliopsida</taxon>
        <taxon>Asparagales</taxon>
        <taxon>Orchidaceae</taxon>
        <taxon>Epidendroideae</taxon>
        <taxon>Malaxideae</taxon>
        <taxon>Dendrobiinae</taxon>
        <taxon>Dendrobium</taxon>
    </lineage>
</organism>
<sequence>MVPINLVDKIFVNEHLKKKNTPMRKPNLIFPFNIKVHSVWFVKDVYLKYNLREPIFGGLTILFC</sequence>
<name>A0AAV7H902_DENCH</name>
<dbReference type="AlphaFoldDB" id="A0AAV7H902"/>
<comment type="caution">
    <text evidence="1">The sequence shown here is derived from an EMBL/GenBank/DDBJ whole genome shotgun (WGS) entry which is preliminary data.</text>
</comment>
<evidence type="ECO:0000313" key="1">
    <source>
        <dbReference type="EMBL" id="KAH0464164.1"/>
    </source>
</evidence>
<dbReference type="Proteomes" id="UP000775213">
    <property type="component" value="Unassembled WGS sequence"/>
</dbReference>
<protein>
    <submittedName>
        <fullName evidence="1">Uncharacterized protein</fullName>
    </submittedName>
</protein>
<keyword evidence="2" id="KW-1185">Reference proteome</keyword>
<dbReference type="EMBL" id="JAGFBR010000007">
    <property type="protein sequence ID" value="KAH0464164.1"/>
    <property type="molecule type" value="Genomic_DNA"/>
</dbReference>
<gene>
    <name evidence="1" type="ORF">IEQ34_006950</name>
</gene>
<reference evidence="1 2" key="1">
    <citation type="journal article" date="2021" name="Hortic Res">
        <title>Chromosome-scale assembly of the Dendrobium chrysotoxum genome enhances the understanding of orchid evolution.</title>
        <authorList>
            <person name="Zhang Y."/>
            <person name="Zhang G.Q."/>
            <person name="Zhang D."/>
            <person name="Liu X.D."/>
            <person name="Xu X.Y."/>
            <person name="Sun W.H."/>
            <person name="Yu X."/>
            <person name="Zhu X."/>
            <person name="Wang Z.W."/>
            <person name="Zhao X."/>
            <person name="Zhong W.Y."/>
            <person name="Chen H."/>
            <person name="Yin W.L."/>
            <person name="Huang T."/>
            <person name="Niu S.C."/>
            <person name="Liu Z.J."/>
        </authorList>
    </citation>
    <scope>NUCLEOTIDE SEQUENCE [LARGE SCALE GENOMIC DNA]</scope>
    <source>
        <strain evidence="1">Lindl</strain>
    </source>
</reference>
<accession>A0AAV7H902</accession>
<proteinExistence type="predicted"/>
<evidence type="ECO:0000313" key="2">
    <source>
        <dbReference type="Proteomes" id="UP000775213"/>
    </source>
</evidence>